<accession>A0A098Y4A1</accession>
<dbReference type="GO" id="GO:0022857">
    <property type="term" value="F:transmembrane transporter activity"/>
    <property type="evidence" value="ECO:0007669"/>
    <property type="project" value="InterPro"/>
</dbReference>
<dbReference type="InterPro" id="IPR020846">
    <property type="entry name" value="MFS_dom"/>
</dbReference>
<protein>
    <recommendedName>
        <fullName evidence="8">Major facilitator superfamily (MFS) profile domain-containing protein</fullName>
    </recommendedName>
</protein>
<evidence type="ECO:0000256" key="6">
    <source>
        <dbReference type="ARBA" id="ARBA00023136"/>
    </source>
</evidence>
<dbReference type="Proteomes" id="UP000029713">
    <property type="component" value="Unassembled WGS sequence"/>
</dbReference>
<dbReference type="InterPro" id="IPR050171">
    <property type="entry name" value="MFS_Transporters"/>
</dbReference>
<reference evidence="9 10" key="1">
    <citation type="submission" date="2014-07" db="EMBL/GenBank/DDBJ databases">
        <title>Biosystematic studies on Modestobacter strains isolated from extreme hyper-arid desert soil and from historic building.</title>
        <authorList>
            <person name="Bukarasam K."/>
            <person name="Bull A."/>
            <person name="Girard G."/>
            <person name="van Wezel G."/>
            <person name="Goodfellow M."/>
        </authorList>
    </citation>
    <scope>NUCLEOTIDE SEQUENCE [LARGE SCALE GENOMIC DNA]</scope>
    <source>
        <strain evidence="9 10">KNN45-2b</strain>
    </source>
</reference>
<feature type="transmembrane region" description="Helical" evidence="7">
    <location>
        <begin position="81"/>
        <end position="101"/>
    </location>
</feature>
<feature type="transmembrane region" description="Helical" evidence="7">
    <location>
        <begin position="52"/>
        <end position="69"/>
    </location>
</feature>
<dbReference type="RefSeq" id="WP_036338189.1">
    <property type="nucleotide sequence ID" value="NZ_JPMX01000084.1"/>
</dbReference>
<feature type="transmembrane region" description="Helical" evidence="7">
    <location>
        <begin position="107"/>
        <end position="128"/>
    </location>
</feature>
<feature type="transmembrane region" description="Helical" evidence="7">
    <location>
        <begin position="305"/>
        <end position="327"/>
    </location>
</feature>
<gene>
    <name evidence="9" type="ORF">IN07_18470</name>
</gene>
<dbReference type="InterPro" id="IPR036259">
    <property type="entry name" value="MFS_trans_sf"/>
</dbReference>
<keyword evidence="2" id="KW-0813">Transport</keyword>
<feature type="transmembrane region" description="Helical" evidence="7">
    <location>
        <begin position="217"/>
        <end position="238"/>
    </location>
</feature>
<name>A0A098Y4A1_9ACTN</name>
<evidence type="ECO:0000256" key="7">
    <source>
        <dbReference type="SAM" id="Phobius"/>
    </source>
</evidence>
<dbReference type="OrthoDB" id="5242249at2"/>
<evidence type="ECO:0000256" key="1">
    <source>
        <dbReference type="ARBA" id="ARBA00004651"/>
    </source>
</evidence>
<dbReference type="SUPFAM" id="SSF103473">
    <property type="entry name" value="MFS general substrate transporter"/>
    <property type="match status" value="1"/>
</dbReference>
<feature type="transmembrane region" description="Helical" evidence="7">
    <location>
        <begin position="279"/>
        <end position="299"/>
    </location>
</feature>
<feature type="transmembrane region" description="Helical" evidence="7">
    <location>
        <begin position="369"/>
        <end position="389"/>
    </location>
</feature>
<keyword evidence="6 7" id="KW-0472">Membrane</keyword>
<evidence type="ECO:0000313" key="10">
    <source>
        <dbReference type="Proteomes" id="UP000029713"/>
    </source>
</evidence>
<organism evidence="9 10">
    <name type="scientific">Modestobacter caceresii</name>
    <dbReference type="NCBI Taxonomy" id="1522368"/>
    <lineage>
        <taxon>Bacteria</taxon>
        <taxon>Bacillati</taxon>
        <taxon>Actinomycetota</taxon>
        <taxon>Actinomycetes</taxon>
        <taxon>Geodermatophilales</taxon>
        <taxon>Geodermatophilaceae</taxon>
        <taxon>Modestobacter</taxon>
    </lineage>
</organism>
<dbReference type="PANTHER" id="PTHR23517">
    <property type="entry name" value="RESISTANCE PROTEIN MDTM, PUTATIVE-RELATED-RELATED"/>
    <property type="match status" value="1"/>
</dbReference>
<comment type="subcellular location">
    <subcellularLocation>
        <location evidence="1">Cell membrane</location>
        <topology evidence="1">Multi-pass membrane protein</topology>
    </subcellularLocation>
</comment>
<keyword evidence="3" id="KW-1003">Cell membrane</keyword>
<evidence type="ECO:0000256" key="4">
    <source>
        <dbReference type="ARBA" id="ARBA00022692"/>
    </source>
</evidence>
<dbReference type="STRING" id="1522368.IN07_18470"/>
<feature type="transmembrane region" description="Helical" evidence="7">
    <location>
        <begin position="339"/>
        <end position="363"/>
    </location>
</feature>
<dbReference type="Pfam" id="PF07690">
    <property type="entry name" value="MFS_1"/>
    <property type="match status" value="1"/>
</dbReference>
<feature type="transmembrane region" description="Helical" evidence="7">
    <location>
        <begin position="20"/>
        <end position="40"/>
    </location>
</feature>
<dbReference type="EMBL" id="JPMX01000084">
    <property type="protein sequence ID" value="KGH45255.1"/>
    <property type="molecule type" value="Genomic_DNA"/>
</dbReference>
<evidence type="ECO:0000259" key="8">
    <source>
        <dbReference type="PROSITE" id="PS50850"/>
    </source>
</evidence>
<dbReference type="AlphaFoldDB" id="A0A098Y4A1"/>
<feature type="transmembrane region" description="Helical" evidence="7">
    <location>
        <begin position="170"/>
        <end position="187"/>
    </location>
</feature>
<keyword evidence="4 7" id="KW-0812">Transmembrane</keyword>
<feature type="domain" description="Major facilitator superfamily (MFS) profile" evidence="8">
    <location>
        <begin position="15"/>
        <end position="395"/>
    </location>
</feature>
<evidence type="ECO:0000256" key="5">
    <source>
        <dbReference type="ARBA" id="ARBA00022989"/>
    </source>
</evidence>
<dbReference type="InterPro" id="IPR011701">
    <property type="entry name" value="MFS"/>
</dbReference>
<evidence type="ECO:0000256" key="3">
    <source>
        <dbReference type="ARBA" id="ARBA00022475"/>
    </source>
</evidence>
<dbReference type="Gene3D" id="1.20.1250.20">
    <property type="entry name" value="MFS general substrate transporter like domains"/>
    <property type="match status" value="2"/>
</dbReference>
<keyword evidence="5 7" id="KW-1133">Transmembrane helix</keyword>
<evidence type="ECO:0000256" key="2">
    <source>
        <dbReference type="ARBA" id="ARBA00022448"/>
    </source>
</evidence>
<sequence>MTSRAGAPGQRASGAWRWPALAMFAVGYGANQFVPLLAVYRHDLALSDASATAIFGVYAVGLVPGFLVGGPASDRYGRRRIMISFAAVSLLATVVLITGSWGPAGLYAGRLLTGVVSGTVFTVGTAWIKELSGRAPGAAARRAALALTAGFGVGPLVAGLLAQWAPLPTVLPYLLHLALGGTALALLPRAPETRPASSGGRWQLIPAAARTSRFRRVVAPMAPWVFGSVTLVFTTLPAHGVGPLPGIGVAFSGFLAAAALSAGLGGQRWGRHLLGSGDARAMVLGLAAVTTGVLAAALATARPGLLPVVAAALVLGVGYGVCLVGGLREVERLATPEQLGGLVAVYYSLAYSGLAIPFLLALAAPQVGYPPALLLVAAAALATGVIVSVQSRRNR</sequence>
<dbReference type="GO" id="GO:0005886">
    <property type="term" value="C:plasma membrane"/>
    <property type="evidence" value="ECO:0007669"/>
    <property type="project" value="UniProtKB-SubCell"/>
</dbReference>
<dbReference type="PROSITE" id="PS00216">
    <property type="entry name" value="SUGAR_TRANSPORT_1"/>
    <property type="match status" value="1"/>
</dbReference>
<comment type="caution">
    <text evidence="9">The sequence shown here is derived from an EMBL/GenBank/DDBJ whole genome shotgun (WGS) entry which is preliminary data.</text>
</comment>
<dbReference type="InterPro" id="IPR005829">
    <property type="entry name" value="Sugar_transporter_CS"/>
</dbReference>
<dbReference type="PROSITE" id="PS50850">
    <property type="entry name" value="MFS"/>
    <property type="match status" value="1"/>
</dbReference>
<keyword evidence="10" id="KW-1185">Reference proteome</keyword>
<evidence type="ECO:0000313" key="9">
    <source>
        <dbReference type="EMBL" id="KGH45255.1"/>
    </source>
</evidence>
<proteinExistence type="predicted"/>
<feature type="transmembrane region" description="Helical" evidence="7">
    <location>
        <begin position="244"/>
        <end position="267"/>
    </location>
</feature>
<feature type="transmembrane region" description="Helical" evidence="7">
    <location>
        <begin position="140"/>
        <end position="164"/>
    </location>
</feature>